<dbReference type="EMBL" id="SSUX01000008">
    <property type="protein sequence ID" value="THJ45042.1"/>
    <property type="molecule type" value="Genomic_DNA"/>
</dbReference>
<dbReference type="RefSeq" id="WP_136501865.1">
    <property type="nucleotide sequence ID" value="NZ_SSUX01000008.1"/>
</dbReference>
<organism evidence="1 2">
    <name type="scientific">Aeromonas veronii</name>
    <dbReference type="NCBI Taxonomy" id="654"/>
    <lineage>
        <taxon>Bacteria</taxon>
        <taxon>Pseudomonadati</taxon>
        <taxon>Pseudomonadota</taxon>
        <taxon>Gammaproteobacteria</taxon>
        <taxon>Aeromonadales</taxon>
        <taxon>Aeromonadaceae</taxon>
        <taxon>Aeromonas</taxon>
    </lineage>
</organism>
<evidence type="ECO:0000313" key="2">
    <source>
        <dbReference type="Proteomes" id="UP000309618"/>
    </source>
</evidence>
<gene>
    <name evidence="1" type="ORF">E8Q35_12720</name>
</gene>
<accession>A0A4V3Z027</accession>
<dbReference type="AlphaFoldDB" id="A0A4V3Z027"/>
<protein>
    <submittedName>
        <fullName evidence="1">Uncharacterized protein</fullName>
    </submittedName>
</protein>
<sequence>MEDLHAKHASTELNRIFDEKFGAYMQQVNDGEAPMLSPLDESLWYCDEVLRHDPESTLVGYDQNGPMYLLTSYVDACRKADPELDAYLKQLVANMPASFRQQHANIQGPAAITTS</sequence>
<name>A0A4V3Z027_AERVE</name>
<reference evidence="1 2" key="1">
    <citation type="submission" date="2019-04" db="EMBL/GenBank/DDBJ databases">
        <title>Comparative genomics of Aeromonas veronii strains pathogenic to fish.</title>
        <authorList>
            <person name="Cascarano M.C."/>
            <person name="Smyrli M."/>
            <person name="Katharios P."/>
        </authorList>
    </citation>
    <scope>NUCLEOTIDE SEQUENCE [LARGE SCALE GENOMIC DNA]</scope>
    <source>
        <strain evidence="1 2">XU1</strain>
    </source>
</reference>
<proteinExistence type="predicted"/>
<dbReference type="Proteomes" id="UP000309618">
    <property type="component" value="Unassembled WGS sequence"/>
</dbReference>
<comment type="caution">
    <text evidence="1">The sequence shown here is derived from an EMBL/GenBank/DDBJ whole genome shotgun (WGS) entry which is preliminary data.</text>
</comment>
<evidence type="ECO:0000313" key="1">
    <source>
        <dbReference type="EMBL" id="THJ45042.1"/>
    </source>
</evidence>